<feature type="binding site" evidence="13">
    <location>
        <position position="196"/>
    </location>
    <ligand>
        <name>UDP-N-acetyl-alpha-D-muramoyl-L-alanyl-D-glutamate</name>
        <dbReference type="ChEBI" id="CHEBI:83900"/>
    </ligand>
</feature>
<organism evidence="18 19">
    <name type="scientific">Methylococcus geothermalis</name>
    <dbReference type="NCBI Taxonomy" id="2681310"/>
    <lineage>
        <taxon>Bacteria</taxon>
        <taxon>Pseudomonadati</taxon>
        <taxon>Pseudomonadota</taxon>
        <taxon>Gammaproteobacteria</taxon>
        <taxon>Methylococcales</taxon>
        <taxon>Methylococcaceae</taxon>
        <taxon>Methylococcus</taxon>
    </lineage>
</organism>
<dbReference type="Gene3D" id="3.40.1390.10">
    <property type="entry name" value="MurE/MurF, N-terminal domain"/>
    <property type="match status" value="1"/>
</dbReference>
<dbReference type="PANTHER" id="PTHR23135:SF4">
    <property type="entry name" value="UDP-N-ACETYLMURAMOYL-L-ALANYL-D-GLUTAMATE--2,6-DIAMINOPIMELATE LIGASE MURE HOMOLOG, CHLOROPLASTIC"/>
    <property type="match status" value="1"/>
</dbReference>
<dbReference type="Gene3D" id="3.40.1190.10">
    <property type="entry name" value="Mur-like, catalytic domain"/>
    <property type="match status" value="1"/>
</dbReference>
<keyword evidence="4 13" id="KW-0573">Peptidoglycan synthesis</keyword>
<reference evidence="19" key="1">
    <citation type="submission" date="2019-12" db="EMBL/GenBank/DDBJ databases">
        <authorList>
            <person name="Awala S.I."/>
            <person name="Rhee S.K."/>
        </authorList>
    </citation>
    <scope>NUCLEOTIDE SEQUENCE [LARGE SCALE GENOMIC DNA]</scope>
    <source>
        <strain evidence="19">IM1</strain>
    </source>
</reference>
<feature type="binding site" evidence="13">
    <location>
        <position position="198"/>
    </location>
    <ligand>
        <name>UDP-N-acetyl-alpha-D-muramoyl-L-alanyl-D-glutamate</name>
        <dbReference type="ChEBI" id="CHEBI:83900"/>
    </ligand>
</feature>
<keyword evidence="13" id="KW-0963">Cytoplasm</keyword>
<dbReference type="GO" id="GO:0071555">
    <property type="term" value="P:cell wall organization"/>
    <property type="evidence" value="ECO:0007669"/>
    <property type="project" value="UniProtKB-KW"/>
</dbReference>
<evidence type="ECO:0000256" key="12">
    <source>
        <dbReference type="ARBA" id="ARBA00081560"/>
    </source>
</evidence>
<dbReference type="SUPFAM" id="SSF53623">
    <property type="entry name" value="MurD-like peptide ligases, catalytic domain"/>
    <property type="match status" value="1"/>
</dbReference>
<feature type="binding site" evidence="13">
    <location>
        <position position="34"/>
    </location>
    <ligand>
        <name>UDP-N-acetyl-alpha-D-muramoyl-L-alanyl-D-glutamate</name>
        <dbReference type="ChEBI" id="CHEBI:83900"/>
    </ligand>
</feature>
<keyword evidence="13" id="KW-0547">Nucleotide-binding</keyword>
<feature type="binding site" evidence="13">
    <location>
        <begin position="163"/>
        <end position="164"/>
    </location>
    <ligand>
        <name>UDP-N-acetyl-alpha-D-muramoyl-L-alanyl-D-glutamate</name>
        <dbReference type="ChEBI" id="CHEBI:83900"/>
    </ligand>
</feature>
<evidence type="ECO:0000256" key="6">
    <source>
        <dbReference type="ARBA" id="ARBA00023316"/>
    </source>
</evidence>
<evidence type="ECO:0000256" key="13">
    <source>
        <dbReference type="HAMAP-Rule" id="MF_00208"/>
    </source>
</evidence>
<feature type="short sequence motif" description="Meso-diaminopimelate recognition motif" evidence="13">
    <location>
        <begin position="419"/>
        <end position="422"/>
    </location>
</feature>
<keyword evidence="3 13" id="KW-0133">Cell shape</keyword>
<evidence type="ECO:0000259" key="16">
    <source>
        <dbReference type="Pfam" id="PF02875"/>
    </source>
</evidence>
<dbReference type="NCBIfam" id="NF001124">
    <property type="entry name" value="PRK00139.1-2"/>
    <property type="match status" value="1"/>
</dbReference>
<dbReference type="Pfam" id="PF02875">
    <property type="entry name" value="Mur_ligase_C"/>
    <property type="match status" value="1"/>
</dbReference>
<keyword evidence="13" id="KW-0067">ATP-binding</keyword>
<dbReference type="InterPro" id="IPR013221">
    <property type="entry name" value="Mur_ligase_cen"/>
</dbReference>
<evidence type="ECO:0000256" key="14">
    <source>
        <dbReference type="RuleBase" id="RU004135"/>
    </source>
</evidence>
<comment type="cofactor">
    <cofactor evidence="13">
        <name>Mg(2+)</name>
        <dbReference type="ChEBI" id="CHEBI:18420"/>
    </cofactor>
</comment>
<evidence type="ECO:0000256" key="4">
    <source>
        <dbReference type="ARBA" id="ARBA00022984"/>
    </source>
</evidence>
<proteinExistence type="inferred from homology"/>
<dbReference type="GO" id="GO:0000287">
    <property type="term" value="F:magnesium ion binding"/>
    <property type="evidence" value="ECO:0007669"/>
    <property type="project" value="UniProtKB-UniRule"/>
</dbReference>
<feature type="domain" description="Mur ligase central" evidence="17">
    <location>
        <begin position="120"/>
        <end position="324"/>
    </location>
</feature>
<keyword evidence="6 13" id="KW-0961">Cell wall biogenesis/degradation</keyword>
<dbReference type="EMBL" id="CP046565">
    <property type="protein sequence ID" value="QJD29518.1"/>
    <property type="molecule type" value="Genomic_DNA"/>
</dbReference>
<feature type="binding site" evidence="13">
    <location>
        <begin position="122"/>
        <end position="128"/>
    </location>
    <ligand>
        <name>ATP</name>
        <dbReference type="ChEBI" id="CHEBI:30616"/>
    </ligand>
</feature>
<gene>
    <name evidence="13" type="primary">murE</name>
    <name evidence="18" type="ORF">GNH96_05750</name>
</gene>
<feature type="binding site" evidence="13">
    <location>
        <position position="36"/>
    </location>
    <ligand>
        <name>UDP-N-acetyl-alpha-D-muramoyl-L-alanyl-D-glutamate</name>
        <dbReference type="ChEBI" id="CHEBI:83900"/>
    </ligand>
</feature>
<keyword evidence="13" id="KW-0460">Magnesium</keyword>
<comment type="function">
    <text evidence="13">Catalyzes the addition of meso-diaminopimelic acid to the nucleotide precursor UDP-N-acetylmuramoyl-L-alanyl-D-glutamate (UMAG) in the biosynthesis of bacterial cell-wall peptidoglycan.</text>
</comment>
<feature type="binding site" evidence="13">
    <location>
        <begin position="419"/>
        <end position="422"/>
    </location>
    <ligand>
        <name>meso-2,6-diaminopimelate</name>
        <dbReference type="ChEBI" id="CHEBI:57791"/>
    </ligand>
</feature>
<accession>A0A858Q6N0</accession>
<evidence type="ECO:0000313" key="19">
    <source>
        <dbReference type="Proteomes" id="UP000503004"/>
    </source>
</evidence>
<evidence type="ECO:0000259" key="15">
    <source>
        <dbReference type="Pfam" id="PF01225"/>
    </source>
</evidence>
<evidence type="ECO:0000256" key="2">
    <source>
        <dbReference type="ARBA" id="ARBA00022618"/>
    </source>
</evidence>
<dbReference type="Proteomes" id="UP000503004">
    <property type="component" value="Chromosome"/>
</dbReference>
<dbReference type="RefSeq" id="WP_169602801.1">
    <property type="nucleotide sequence ID" value="NZ_CP046565.1"/>
</dbReference>
<feature type="binding site" evidence="13">
    <location>
        <position position="395"/>
    </location>
    <ligand>
        <name>meso-2,6-diaminopimelate</name>
        <dbReference type="ChEBI" id="CHEBI:57791"/>
    </ligand>
</feature>
<dbReference type="EC" id="6.3.2.13" evidence="8 13"/>
<dbReference type="Gene3D" id="3.90.190.20">
    <property type="entry name" value="Mur ligase, C-terminal domain"/>
    <property type="match status" value="1"/>
</dbReference>
<comment type="caution">
    <text evidence="13">Lacks conserved residue(s) required for the propagation of feature annotation.</text>
</comment>
<evidence type="ECO:0000256" key="8">
    <source>
        <dbReference type="ARBA" id="ARBA00066633"/>
    </source>
</evidence>
<evidence type="ECO:0000256" key="10">
    <source>
        <dbReference type="ARBA" id="ARBA00075482"/>
    </source>
</evidence>
<evidence type="ECO:0000256" key="9">
    <source>
        <dbReference type="ARBA" id="ARBA00072883"/>
    </source>
</evidence>
<evidence type="ECO:0000256" key="5">
    <source>
        <dbReference type="ARBA" id="ARBA00023306"/>
    </source>
</evidence>
<evidence type="ECO:0000259" key="17">
    <source>
        <dbReference type="Pfam" id="PF08245"/>
    </source>
</evidence>
<dbReference type="HAMAP" id="MF_00208">
    <property type="entry name" value="MurE"/>
    <property type="match status" value="1"/>
</dbReference>
<protein>
    <recommendedName>
        <fullName evidence="9 13">UDP-N-acetylmuramoyl-L-alanyl-D-glutamate--2,6-diaminopimelate ligase</fullName>
        <ecNumber evidence="8 13">6.3.2.13</ecNumber>
    </recommendedName>
    <alternativeName>
        <fullName evidence="10 13">Meso-A2pm-adding enzyme</fullName>
    </alternativeName>
    <alternativeName>
        <fullName evidence="11 13">Meso-diaminopimelate-adding enzyme</fullName>
    </alternativeName>
    <alternativeName>
        <fullName evidence="12 13">UDP-MurNAc-L-Ala-D-Glu:meso-diaminopimelate ligase</fullName>
    </alternativeName>
    <alternativeName>
        <fullName evidence="13">UDP-MurNAc-tripeptide synthetase</fullName>
    </alternativeName>
    <alternativeName>
        <fullName evidence="13">UDP-N-acetylmuramyl-tripeptide synthetase</fullName>
    </alternativeName>
</protein>
<dbReference type="SUPFAM" id="SSF53244">
    <property type="entry name" value="MurD-like peptide ligases, peptide-binding domain"/>
    <property type="match status" value="1"/>
</dbReference>
<dbReference type="Pfam" id="PF08245">
    <property type="entry name" value="Mur_ligase_M"/>
    <property type="match status" value="1"/>
</dbReference>
<feature type="binding site" evidence="13">
    <location>
        <position position="469"/>
    </location>
    <ligand>
        <name>meso-2,6-diaminopimelate</name>
        <dbReference type="ChEBI" id="CHEBI:57791"/>
    </ligand>
</feature>
<comment type="subcellular location">
    <subcellularLocation>
        <location evidence="13 14">Cytoplasm</location>
    </subcellularLocation>
</comment>
<dbReference type="InterPro" id="IPR005761">
    <property type="entry name" value="UDP-N-AcMur-Glu-dNH2Pim_ligase"/>
</dbReference>
<dbReference type="InterPro" id="IPR035911">
    <property type="entry name" value="MurE/MurF_N"/>
</dbReference>
<dbReference type="GO" id="GO:0008765">
    <property type="term" value="F:UDP-N-acetylmuramoylalanyl-D-glutamate-2,6-diaminopimelate ligase activity"/>
    <property type="evidence" value="ECO:0007669"/>
    <property type="project" value="UniProtKB-UniRule"/>
</dbReference>
<dbReference type="Pfam" id="PF01225">
    <property type="entry name" value="Mur_ligase"/>
    <property type="match status" value="1"/>
</dbReference>
<dbReference type="PANTHER" id="PTHR23135">
    <property type="entry name" value="MUR LIGASE FAMILY MEMBER"/>
    <property type="match status" value="1"/>
</dbReference>
<evidence type="ECO:0000256" key="3">
    <source>
        <dbReference type="ARBA" id="ARBA00022960"/>
    </source>
</evidence>
<dbReference type="AlphaFoldDB" id="A0A858Q6N0"/>
<dbReference type="FunFam" id="3.90.190.20:FF:000006">
    <property type="entry name" value="UDP-N-acetylmuramoyl-L-alanyl-D-glutamate--2,6-diaminopimelate ligase"/>
    <property type="match status" value="1"/>
</dbReference>
<dbReference type="NCBIfam" id="TIGR01085">
    <property type="entry name" value="murE"/>
    <property type="match status" value="1"/>
</dbReference>
<keyword evidence="13 18" id="KW-0436">Ligase</keyword>
<keyword evidence="5 13" id="KW-0131">Cell cycle</keyword>
<dbReference type="GO" id="GO:0008360">
    <property type="term" value="P:regulation of cell shape"/>
    <property type="evidence" value="ECO:0007669"/>
    <property type="project" value="UniProtKB-KW"/>
</dbReference>
<comment type="similarity">
    <text evidence="1 13">Belongs to the MurCDEF family. MurE subfamily.</text>
</comment>
<dbReference type="GO" id="GO:0005737">
    <property type="term" value="C:cytoplasm"/>
    <property type="evidence" value="ECO:0007669"/>
    <property type="project" value="UniProtKB-SubCell"/>
</dbReference>
<name>A0A858Q6N0_9GAMM</name>
<dbReference type="GO" id="GO:0005524">
    <property type="term" value="F:ATP binding"/>
    <property type="evidence" value="ECO:0007669"/>
    <property type="project" value="UniProtKB-UniRule"/>
</dbReference>
<keyword evidence="19" id="KW-1185">Reference proteome</keyword>
<dbReference type="InterPro" id="IPR000713">
    <property type="entry name" value="Mur_ligase_N"/>
</dbReference>
<feature type="domain" description="Mur ligase C-terminal" evidence="16">
    <location>
        <begin position="347"/>
        <end position="471"/>
    </location>
</feature>
<dbReference type="GO" id="GO:0009252">
    <property type="term" value="P:peptidoglycan biosynthetic process"/>
    <property type="evidence" value="ECO:0007669"/>
    <property type="project" value="UniProtKB-UniRule"/>
</dbReference>
<dbReference type="NCBIfam" id="NF001126">
    <property type="entry name" value="PRK00139.1-4"/>
    <property type="match status" value="1"/>
</dbReference>
<dbReference type="InterPro" id="IPR036565">
    <property type="entry name" value="Mur-like_cat_sf"/>
</dbReference>
<comment type="PTM">
    <text evidence="13">Carboxylation is probably crucial for Mg(2+) binding and, consequently, for the gamma-phosphate positioning of ATP.</text>
</comment>
<dbReference type="UniPathway" id="UPA00219"/>
<dbReference type="GO" id="GO:0051301">
    <property type="term" value="P:cell division"/>
    <property type="evidence" value="ECO:0007669"/>
    <property type="project" value="UniProtKB-KW"/>
</dbReference>
<feature type="binding site" evidence="13">
    <location>
        <position position="190"/>
    </location>
    <ligand>
        <name>UDP-N-acetyl-alpha-D-muramoyl-L-alanyl-D-glutamate</name>
        <dbReference type="ChEBI" id="CHEBI:83900"/>
    </ligand>
</feature>
<feature type="domain" description="Mur ligase N-terminal catalytic" evidence="15">
    <location>
        <begin position="31"/>
        <end position="76"/>
    </location>
</feature>
<dbReference type="InterPro" id="IPR036615">
    <property type="entry name" value="Mur_ligase_C_dom_sf"/>
</dbReference>
<evidence type="ECO:0000313" key="18">
    <source>
        <dbReference type="EMBL" id="QJD29518.1"/>
    </source>
</evidence>
<keyword evidence="2 13" id="KW-0132">Cell division</keyword>
<evidence type="ECO:0000256" key="11">
    <source>
        <dbReference type="ARBA" id="ARBA00076158"/>
    </source>
</evidence>
<dbReference type="InterPro" id="IPR004101">
    <property type="entry name" value="Mur_ligase_C"/>
</dbReference>
<feature type="binding site" evidence="13">
    <location>
        <position position="473"/>
    </location>
    <ligand>
        <name>meso-2,6-diaminopimelate</name>
        <dbReference type="ChEBI" id="CHEBI:57791"/>
    </ligand>
</feature>
<sequence length="503" mass="53200">MSGGDGAGASLRRLLDGLTEAQTVPDIPVFGLSLDSRAVRTGDAFFALAGSHAHGLRYAEDASKRGAVAVVYDPSGGAGACLPVPELDFAVPVPDLGRHLGSVAARFFGHPSETLNVVAVTGTNGKTSCTHFIADALRNEYPTAVIGTLGWGKPERLRRIAHTTPDAIEIHAILATLKAQGIGLVALEASSHGQAQGRINGVRCRGALYTRVTRDHLDYHGTFESYLNAKLGLLSNPALEFVALTLDDPSVDTLRASVPEGVKVIGYSLQGGRSADFPVISAEALEQTPEGLHLRVNWEGRAVDVDAPVYGDFNAENLLGTMAVLLGLGYSVDAAASRVGRVRPVAGRMERFSADGVTVVVDYAHTPDALRNVLTSLRRHCRAKLRLVFGCGGDRDKGKRPEMGAIAERLADCVIVTDDNPRFESGDAIVQDILKGCTGSTVTVVRDRRAAIRQAIVQAGEGDIVLVAGKGHEAFQDVGGVAHEFSDREEVGKALSARHRGTE</sequence>
<evidence type="ECO:0000256" key="1">
    <source>
        <dbReference type="ARBA" id="ARBA00005898"/>
    </source>
</evidence>
<comment type="catalytic activity">
    <reaction evidence="7 13">
        <text>UDP-N-acetyl-alpha-D-muramoyl-L-alanyl-D-glutamate + meso-2,6-diaminopimelate + ATP = UDP-N-acetyl-alpha-D-muramoyl-L-alanyl-gamma-D-glutamyl-meso-2,6-diaminopimelate + ADP + phosphate + H(+)</text>
        <dbReference type="Rhea" id="RHEA:23676"/>
        <dbReference type="ChEBI" id="CHEBI:15378"/>
        <dbReference type="ChEBI" id="CHEBI:30616"/>
        <dbReference type="ChEBI" id="CHEBI:43474"/>
        <dbReference type="ChEBI" id="CHEBI:57791"/>
        <dbReference type="ChEBI" id="CHEBI:83900"/>
        <dbReference type="ChEBI" id="CHEBI:83905"/>
        <dbReference type="ChEBI" id="CHEBI:456216"/>
        <dbReference type="EC" id="6.3.2.13"/>
    </reaction>
</comment>
<dbReference type="KEGG" id="metu:GNH96_05750"/>
<dbReference type="SUPFAM" id="SSF63418">
    <property type="entry name" value="MurE/MurF N-terminal domain"/>
    <property type="match status" value="1"/>
</dbReference>
<comment type="pathway">
    <text evidence="13 14">Cell wall biogenesis; peptidoglycan biosynthesis.</text>
</comment>
<feature type="modified residue" description="N6-carboxylysine" evidence="13">
    <location>
        <position position="230"/>
    </location>
</feature>
<evidence type="ECO:0000256" key="7">
    <source>
        <dbReference type="ARBA" id="ARBA00050251"/>
    </source>
</evidence>